<dbReference type="CDD" id="cd04301">
    <property type="entry name" value="NAT_SF"/>
    <property type="match status" value="1"/>
</dbReference>
<dbReference type="EMBL" id="CAJPIZ010003329">
    <property type="protein sequence ID" value="CAG2106228.1"/>
    <property type="molecule type" value="Genomic_DNA"/>
</dbReference>
<dbReference type="GO" id="GO:0016747">
    <property type="term" value="F:acyltransferase activity, transferring groups other than amino-acyl groups"/>
    <property type="evidence" value="ECO:0007669"/>
    <property type="project" value="InterPro"/>
</dbReference>
<dbReference type="Pfam" id="PF18014">
    <property type="entry name" value="Acetyltransf_18"/>
    <property type="match status" value="1"/>
</dbReference>
<gene>
    <name evidence="2" type="ORF">OSB1V03_LOCUS6231</name>
</gene>
<dbReference type="Gene3D" id="3.40.630.90">
    <property type="match status" value="1"/>
</dbReference>
<dbReference type="Pfam" id="PF00583">
    <property type="entry name" value="Acetyltransf_1"/>
    <property type="match status" value="1"/>
</dbReference>
<dbReference type="InterPro" id="IPR052729">
    <property type="entry name" value="Acyl/Acetyltrans_Enzymes"/>
</dbReference>
<evidence type="ECO:0000259" key="1">
    <source>
        <dbReference type="PROSITE" id="PS51186"/>
    </source>
</evidence>
<dbReference type="PANTHER" id="PTHR47237:SF1">
    <property type="entry name" value="SLL0310 PROTEIN"/>
    <property type="match status" value="1"/>
</dbReference>
<name>A0A7R9KPP1_9ACAR</name>
<evidence type="ECO:0000313" key="3">
    <source>
        <dbReference type="Proteomes" id="UP000759131"/>
    </source>
</evidence>
<feature type="domain" description="N-acetyltransferase" evidence="1">
    <location>
        <begin position="1"/>
        <end position="95"/>
    </location>
</feature>
<dbReference type="Proteomes" id="UP000759131">
    <property type="component" value="Unassembled WGS sequence"/>
</dbReference>
<dbReference type="PANTHER" id="PTHR47237">
    <property type="entry name" value="SLL0310 PROTEIN"/>
    <property type="match status" value="1"/>
</dbReference>
<protein>
    <recommendedName>
        <fullName evidence="1">N-acetyltransferase domain-containing protein</fullName>
    </recommendedName>
</protein>
<reference evidence="2" key="1">
    <citation type="submission" date="2020-11" db="EMBL/GenBank/DDBJ databases">
        <authorList>
            <person name="Tran Van P."/>
        </authorList>
    </citation>
    <scope>NUCLEOTIDE SEQUENCE</scope>
</reference>
<dbReference type="InterPro" id="IPR016181">
    <property type="entry name" value="Acyl_CoA_acyltransferase"/>
</dbReference>
<organism evidence="2">
    <name type="scientific">Medioppia subpectinata</name>
    <dbReference type="NCBI Taxonomy" id="1979941"/>
    <lineage>
        <taxon>Eukaryota</taxon>
        <taxon>Metazoa</taxon>
        <taxon>Ecdysozoa</taxon>
        <taxon>Arthropoda</taxon>
        <taxon>Chelicerata</taxon>
        <taxon>Arachnida</taxon>
        <taxon>Acari</taxon>
        <taxon>Acariformes</taxon>
        <taxon>Sarcoptiformes</taxon>
        <taxon>Oribatida</taxon>
        <taxon>Brachypylina</taxon>
        <taxon>Oppioidea</taxon>
        <taxon>Oppiidae</taxon>
        <taxon>Medioppia</taxon>
    </lineage>
</organism>
<dbReference type="InterPro" id="IPR000182">
    <property type="entry name" value="GNAT_dom"/>
</dbReference>
<keyword evidence="3" id="KW-1185">Reference proteome</keyword>
<accession>A0A7R9KPP1</accession>
<sequence>MKRIIGVCGAPVTTHNSGFVGLYGVESGFQNRGIGQKLFTLCLQHINDRNCGLHAVPEKLSMYERKAGFGVREGVSMVVCNNLPQNWQNLSKTINDNTRVEELNKENKHLLAKIIEYDSKVHKEKREKLLTSSLTKPDYTTFVAIDDMSGHLVGFGCIRLHNGGKGMIGPLYADNDTIAEVLVYNLINSCIAAQTKGLLFMTISSSSGGLKIAQKLQITERDRCELSIGYVKFSDKSGHLKSEPYVDD</sequence>
<proteinExistence type="predicted"/>
<dbReference type="AlphaFoldDB" id="A0A7R9KPP1"/>
<dbReference type="InterPro" id="IPR041496">
    <property type="entry name" value="YitH/HolE_GNAT"/>
</dbReference>
<dbReference type="EMBL" id="OC857904">
    <property type="protein sequence ID" value="CAD7625798.1"/>
    <property type="molecule type" value="Genomic_DNA"/>
</dbReference>
<dbReference type="Gene3D" id="3.40.630.30">
    <property type="match status" value="1"/>
</dbReference>
<dbReference type="PROSITE" id="PS51186">
    <property type="entry name" value="GNAT"/>
    <property type="match status" value="1"/>
</dbReference>
<dbReference type="SUPFAM" id="SSF55729">
    <property type="entry name" value="Acyl-CoA N-acyltransferases (Nat)"/>
    <property type="match status" value="1"/>
</dbReference>
<dbReference type="OrthoDB" id="6488214at2759"/>
<evidence type="ECO:0000313" key="2">
    <source>
        <dbReference type="EMBL" id="CAD7625798.1"/>
    </source>
</evidence>